<dbReference type="SUPFAM" id="SSF50494">
    <property type="entry name" value="Trypsin-like serine proteases"/>
    <property type="match status" value="1"/>
</dbReference>
<evidence type="ECO:0000259" key="1">
    <source>
        <dbReference type="PROSITE" id="PS50240"/>
    </source>
</evidence>
<dbReference type="Proteomes" id="UP000631670">
    <property type="component" value="Unassembled WGS sequence"/>
</dbReference>
<name>A0ABR9HZJ5_9PSEU</name>
<dbReference type="EMBL" id="JADBEG010000001">
    <property type="protein sequence ID" value="MBE1496328.1"/>
    <property type="molecule type" value="Genomic_DNA"/>
</dbReference>
<protein>
    <recommendedName>
        <fullName evidence="1">Peptidase S1 domain-containing protein</fullName>
    </recommendedName>
</protein>
<feature type="domain" description="Peptidase S1" evidence="1">
    <location>
        <begin position="67"/>
        <end position="302"/>
    </location>
</feature>
<dbReference type="Gene3D" id="2.40.10.10">
    <property type="entry name" value="Trypsin-like serine proteases"/>
    <property type="match status" value="1"/>
</dbReference>
<dbReference type="RefSeq" id="WP_086864766.1">
    <property type="nucleotide sequence ID" value="NZ_JADBEG010000001.1"/>
</dbReference>
<dbReference type="InterPro" id="IPR009003">
    <property type="entry name" value="Peptidase_S1_PA"/>
</dbReference>
<accession>A0ABR9HZJ5</accession>
<dbReference type="InterPro" id="IPR043504">
    <property type="entry name" value="Peptidase_S1_PA_chymotrypsin"/>
</dbReference>
<gene>
    <name evidence="2" type="ORF">H4696_003428</name>
</gene>
<dbReference type="SMART" id="SM00020">
    <property type="entry name" value="Tryp_SPc"/>
    <property type="match status" value="1"/>
</dbReference>
<dbReference type="Pfam" id="PF00089">
    <property type="entry name" value="Trypsin"/>
    <property type="match status" value="1"/>
</dbReference>
<reference evidence="2 3" key="1">
    <citation type="submission" date="2020-10" db="EMBL/GenBank/DDBJ databases">
        <title>Sequencing the genomes of 1000 actinobacteria strains.</title>
        <authorList>
            <person name="Klenk H.-P."/>
        </authorList>
    </citation>
    <scope>NUCLEOTIDE SEQUENCE [LARGE SCALE GENOMIC DNA]</scope>
    <source>
        <strain evidence="2 3">DSM 44653</strain>
    </source>
</reference>
<proteinExistence type="predicted"/>
<keyword evidence="3" id="KW-1185">Reference proteome</keyword>
<comment type="caution">
    <text evidence="2">The sequence shown here is derived from an EMBL/GenBank/DDBJ whole genome shotgun (WGS) entry which is preliminary data.</text>
</comment>
<organism evidence="2 3">
    <name type="scientific">Amycolatopsis lexingtonensis</name>
    <dbReference type="NCBI Taxonomy" id="218822"/>
    <lineage>
        <taxon>Bacteria</taxon>
        <taxon>Bacillati</taxon>
        <taxon>Actinomycetota</taxon>
        <taxon>Actinomycetes</taxon>
        <taxon>Pseudonocardiales</taxon>
        <taxon>Pseudonocardiaceae</taxon>
        <taxon>Amycolatopsis</taxon>
    </lineage>
</organism>
<sequence length="302" mass="31854">MSTPTAAGATEIAATSTAHIISRLDAQIGDLTAQRDAALATAIDTATHVLTTLPMTPCIASTAVAAPWMVATRWDCPDRGRFDEAESVGVLIGPRHVLTPAHFFDTTLTVPPAIQQKPDFVPFADRARFIQVGAFTPGGGERYEIVDVLSRGFDSSLTSIRPDEARNDIAIAVLDRPVAYPPIRRATTPAAVGERVSLLGITPPISNGRRLVQVDTCVIDRAACGIHVSADEFCAANLSGPLQVGAGFSGGALFRIGEQDADAELLGICSRGVHVSAEVSPPVVIVDTVRAHRDLFDEALQT</sequence>
<dbReference type="InterPro" id="IPR001254">
    <property type="entry name" value="Trypsin_dom"/>
</dbReference>
<evidence type="ECO:0000313" key="2">
    <source>
        <dbReference type="EMBL" id="MBE1496328.1"/>
    </source>
</evidence>
<evidence type="ECO:0000313" key="3">
    <source>
        <dbReference type="Proteomes" id="UP000631670"/>
    </source>
</evidence>
<dbReference type="PROSITE" id="PS50240">
    <property type="entry name" value="TRYPSIN_DOM"/>
    <property type="match status" value="1"/>
</dbReference>